<reference evidence="1" key="1">
    <citation type="submission" date="2020-07" db="EMBL/GenBank/DDBJ databases">
        <title>Multicomponent nature underlies the extraordinary mechanical properties of spider dragline silk.</title>
        <authorList>
            <person name="Kono N."/>
            <person name="Nakamura H."/>
            <person name="Mori M."/>
            <person name="Yoshida Y."/>
            <person name="Ohtoshi R."/>
            <person name="Malay A.D."/>
            <person name="Moran D.A.P."/>
            <person name="Tomita M."/>
            <person name="Numata K."/>
            <person name="Arakawa K."/>
        </authorList>
    </citation>
    <scope>NUCLEOTIDE SEQUENCE</scope>
</reference>
<keyword evidence="2" id="KW-1185">Reference proteome</keyword>
<gene>
    <name evidence="1" type="ORF">TNCT_251641</name>
</gene>
<evidence type="ECO:0000313" key="2">
    <source>
        <dbReference type="Proteomes" id="UP000887116"/>
    </source>
</evidence>
<evidence type="ECO:0000313" key="1">
    <source>
        <dbReference type="EMBL" id="GFR05243.1"/>
    </source>
</evidence>
<organism evidence="1 2">
    <name type="scientific">Trichonephila clavata</name>
    <name type="common">Joro spider</name>
    <name type="synonym">Nephila clavata</name>
    <dbReference type="NCBI Taxonomy" id="2740835"/>
    <lineage>
        <taxon>Eukaryota</taxon>
        <taxon>Metazoa</taxon>
        <taxon>Ecdysozoa</taxon>
        <taxon>Arthropoda</taxon>
        <taxon>Chelicerata</taxon>
        <taxon>Arachnida</taxon>
        <taxon>Araneae</taxon>
        <taxon>Araneomorphae</taxon>
        <taxon>Entelegynae</taxon>
        <taxon>Araneoidea</taxon>
        <taxon>Nephilidae</taxon>
        <taxon>Trichonephila</taxon>
    </lineage>
</organism>
<dbReference type="AlphaFoldDB" id="A0A8X6J114"/>
<accession>A0A8X6J114</accession>
<proteinExistence type="predicted"/>
<comment type="caution">
    <text evidence="1">The sequence shown here is derived from an EMBL/GenBank/DDBJ whole genome shotgun (WGS) entry which is preliminary data.</text>
</comment>
<protein>
    <submittedName>
        <fullName evidence="1">Uncharacterized protein</fullName>
    </submittedName>
</protein>
<dbReference type="Proteomes" id="UP000887116">
    <property type="component" value="Unassembled WGS sequence"/>
</dbReference>
<sequence>MKYQTCDPPNSPDTNSLDYHGWGVIEKKTNKQPYNIKESLKAAIADIMDTMVVLPYEELPGLEISSVHN</sequence>
<dbReference type="InterPro" id="IPR036397">
    <property type="entry name" value="RNaseH_sf"/>
</dbReference>
<dbReference type="Gene3D" id="3.30.420.10">
    <property type="entry name" value="Ribonuclease H-like superfamily/Ribonuclease H"/>
    <property type="match status" value="1"/>
</dbReference>
<dbReference type="EMBL" id="BMAO01035682">
    <property type="protein sequence ID" value="GFR05243.1"/>
    <property type="molecule type" value="Genomic_DNA"/>
</dbReference>
<name>A0A8X6J114_TRICU</name>
<dbReference type="GO" id="GO:0003676">
    <property type="term" value="F:nucleic acid binding"/>
    <property type="evidence" value="ECO:0007669"/>
    <property type="project" value="InterPro"/>
</dbReference>